<accession>A0A914VY47</accession>
<proteinExistence type="predicted"/>
<protein>
    <submittedName>
        <fullName evidence="3">Uncharacterized protein</fullName>
    </submittedName>
</protein>
<evidence type="ECO:0000256" key="1">
    <source>
        <dbReference type="SAM" id="Coils"/>
    </source>
</evidence>
<evidence type="ECO:0000313" key="2">
    <source>
        <dbReference type="Proteomes" id="UP000887566"/>
    </source>
</evidence>
<sequence length="256" mass="28375">MDAIHNAAESVKGFAQSAMGTITGESRVSDKDILKAADHVDELQQKKLAMEIEAEKDIAKAAKKLNDKQFDAHIKNLDHNKDVGEAVGKYAQEQRRKEMIDAQGAARINEAALEAGHVQRENVIYGDSQMPIKNVANAMEKQLDVQHEQFKKDIAAEKKILSAAEGVEKEAHKQKLKNLEASKEVAEAAQKVEKERQKQIEIDMKADAKIRDAANKVEELKAKQMHQKCEDAINTNAVHGVDSGRVVKVTETTVIH</sequence>
<dbReference type="WBParaSite" id="PSAMB.scaffold2720size21637.g18878.t1">
    <property type="protein sequence ID" value="PSAMB.scaffold2720size21637.g18878.t1"/>
    <property type="gene ID" value="PSAMB.scaffold2720size21637.g18878"/>
</dbReference>
<dbReference type="Proteomes" id="UP000887566">
    <property type="component" value="Unplaced"/>
</dbReference>
<evidence type="ECO:0000313" key="3">
    <source>
        <dbReference type="WBParaSite" id="PSAMB.scaffold2720size21637.g18878.t1"/>
    </source>
</evidence>
<reference evidence="3" key="1">
    <citation type="submission" date="2022-11" db="UniProtKB">
        <authorList>
            <consortium name="WormBaseParasite"/>
        </authorList>
    </citation>
    <scope>IDENTIFICATION</scope>
</reference>
<dbReference type="AlphaFoldDB" id="A0A914VY47"/>
<keyword evidence="2" id="KW-1185">Reference proteome</keyword>
<feature type="coiled-coil region" evidence="1">
    <location>
        <begin position="169"/>
        <end position="230"/>
    </location>
</feature>
<organism evidence="2 3">
    <name type="scientific">Plectus sambesii</name>
    <dbReference type="NCBI Taxonomy" id="2011161"/>
    <lineage>
        <taxon>Eukaryota</taxon>
        <taxon>Metazoa</taxon>
        <taxon>Ecdysozoa</taxon>
        <taxon>Nematoda</taxon>
        <taxon>Chromadorea</taxon>
        <taxon>Plectida</taxon>
        <taxon>Plectina</taxon>
        <taxon>Plectoidea</taxon>
        <taxon>Plectidae</taxon>
        <taxon>Plectus</taxon>
    </lineage>
</organism>
<name>A0A914VY47_9BILA</name>
<keyword evidence="1" id="KW-0175">Coiled coil</keyword>